<dbReference type="InterPro" id="IPR004688">
    <property type="entry name" value="Ni/Co_transpt"/>
</dbReference>
<reference evidence="9 10" key="1">
    <citation type="submission" date="2024-10" db="EMBL/GenBank/DDBJ databases">
        <title>The Natural Products Discovery Center: Release of the First 8490 Sequenced Strains for Exploring Actinobacteria Biosynthetic Diversity.</title>
        <authorList>
            <person name="Kalkreuter E."/>
            <person name="Kautsar S.A."/>
            <person name="Yang D."/>
            <person name="Bader C.D."/>
            <person name="Teijaro C.N."/>
            <person name="Fluegel L."/>
            <person name="Davis C.M."/>
            <person name="Simpson J.R."/>
            <person name="Lauterbach L."/>
            <person name="Steele A.D."/>
            <person name="Gui C."/>
            <person name="Meng S."/>
            <person name="Li G."/>
            <person name="Viehrig K."/>
            <person name="Ye F."/>
            <person name="Su P."/>
            <person name="Kiefer A.F."/>
            <person name="Nichols A."/>
            <person name="Cepeda A.J."/>
            <person name="Yan W."/>
            <person name="Fan B."/>
            <person name="Jiang Y."/>
            <person name="Adhikari A."/>
            <person name="Zheng C.-J."/>
            <person name="Schuster L."/>
            <person name="Cowan T.M."/>
            <person name="Smanski M.J."/>
            <person name="Chevrette M.G."/>
            <person name="De Carvalho L.P.S."/>
            <person name="Shen B."/>
        </authorList>
    </citation>
    <scope>NUCLEOTIDE SEQUENCE [LARGE SCALE GENOMIC DNA]</scope>
    <source>
        <strain evidence="9 10">NPDC051599</strain>
    </source>
</reference>
<feature type="transmembrane region" description="Helical" evidence="8">
    <location>
        <begin position="28"/>
        <end position="50"/>
    </location>
</feature>
<comment type="caution">
    <text evidence="9">The sequence shown here is derived from an EMBL/GenBank/DDBJ whole genome shotgun (WGS) entry which is preliminary data.</text>
</comment>
<sequence>MTLPDPARTSVPAPASFKWRREDTLRTAGLMAVIAALHVVAFGILFLLVVPGHYEVDNKAFGIGLGITAYTLGMRHAFDADHIAAIDNTTRKLMADGKRPVSVGFWFALGHSSVVVVLALLIAGGTQLAGKVMNEDSGTHQVLGFLGTTISGTFLYLIAALNLVALLGILKVFKAMRAGSYDERELEQHLDSRGFMNRILGRLTRSISRPGQMFPLGFLFGLGFDTATEVTLMVMAGSGAAAGLPWYAILSLPLLFVAGMSLFDTLDGTFMNFAYQWAFSNPVRKVFYNLTITGLSIAVAFFIGTIELVGVLHDKLALGDAVTTWIADINLDSVGYVIVGLFVVVWAAAITYWRLAKVEQRWTLTPTAPPASRDAA</sequence>
<name>A0ABW7Y5J2_STRCE</name>
<feature type="transmembrane region" description="Helical" evidence="8">
    <location>
        <begin position="246"/>
        <end position="266"/>
    </location>
</feature>
<dbReference type="RefSeq" id="WP_398657903.1">
    <property type="nucleotide sequence ID" value="NZ_JBITDC010000007.1"/>
</dbReference>
<evidence type="ECO:0000256" key="3">
    <source>
        <dbReference type="ARBA" id="ARBA00022448"/>
    </source>
</evidence>
<dbReference type="EMBL" id="JBITDC010000007">
    <property type="protein sequence ID" value="MFI5677248.1"/>
    <property type="molecule type" value="Genomic_DNA"/>
</dbReference>
<keyword evidence="3 8" id="KW-0813">Transport</keyword>
<evidence type="ECO:0000256" key="8">
    <source>
        <dbReference type="RuleBase" id="RU362101"/>
    </source>
</evidence>
<accession>A0ABW7Y5J2</accession>
<feature type="transmembrane region" description="Helical" evidence="8">
    <location>
        <begin position="101"/>
        <end position="123"/>
    </location>
</feature>
<gene>
    <name evidence="9" type="ORF">ACIA8P_21675</name>
</gene>
<evidence type="ECO:0000256" key="1">
    <source>
        <dbReference type="ARBA" id="ARBA00004127"/>
    </source>
</evidence>
<proteinExistence type="inferred from homology"/>
<feature type="transmembrane region" description="Helical" evidence="8">
    <location>
        <begin position="333"/>
        <end position="353"/>
    </location>
</feature>
<evidence type="ECO:0000256" key="5">
    <source>
        <dbReference type="ARBA" id="ARBA00022692"/>
    </source>
</evidence>
<keyword evidence="6 8" id="KW-1133">Transmembrane helix</keyword>
<dbReference type="InterPro" id="IPR011541">
    <property type="entry name" value="Ni/Co_transpt_high_affinity"/>
</dbReference>
<dbReference type="NCBIfam" id="TIGR00802">
    <property type="entry name" value="nico"/>
    <property type="match status" value="1"/>
</dbReference>
<dbReference type="PANTHER" id="PTHR31611">
    <property type="entry name" value="HIGH-AFFINITY NICKEL TRANSPORT PROTEIN NIC1"/>
    <property type="match status" value="1"/>
</dbReference>
<evidence type="ECO:0000256" key="4">
    <source>
        <dbReference type="ARBA" id="ARBA00022596"/>
    </source>
</evidence>
<evidence type="ECO:0000256" key="2">
    <source>
        <dbReference type="ARBA" id="ARBA00010892"/>
    </source>
</evidence>
<keyword evidence="7 8" id="KW-0472">Membrane</keyword>
<feature type="transmembrane region" description="Helical" evidence="8">
    <location>
        <begin position="143"/>
        <end position="170"/>
    </location>
</feature>
<evidence type="ECO:0000313" key="10">
    <source>
        <dbReference type="Proteomes" id="UP001612415"/>
    </source>
</evidence>
<protein>
    <recommendedName>
        <fullName evidence="8">Nickel/cobalt efflux system</fullName>
    </recommendedName>
</protein>
<dbReference type="Proteomes" id="UP001612415">
    <property type="component" value="Unassembled WGS sequence"/>
</dbReference>
<organism evidence="9 10">
    <name type="scientific">Streptomyces cellulosae</name>
    <dbReference type="NCBI Taxonomy" id="1968"/>
    <lineage>
        <taxon>Bacteria</taxon>
        <taxon>Bacillati</taxon>
        <taxon>Actinomycetota</taxon>
        <taxon>Actinomycetes</taxon>
        <taxon>Kitasatosporales</taxon>
        <taxon>Streptomycetaceae</taxon>
        <taxon>Streptomyces</taxon>
    </lineage>
</organism>
<comment type="subcellular location">
    <subcellularLocation>
        <location evidence="8">Cell membrane</location>
        <topology evidence="8">Multi-pass membrane protein</topology>
    </subcellularLocation>
    <subcellularLocation>
        <location evidence="1">Endomembrane system</location>
        <topology evidence="1">Multi-pass membrane protein</topology>
    </subcellularLocation>
</comment>
<feature type="transmembrane region" description="Helical" evidence="8">
    <location>
        <begin position="213"/>
        <end position="234"/>
    </location>
</feature>
<keyword evidence="10" id="KW-1185">Reference proteome</keyword>
<comment type="similarity">
    <text evidence="2 8">Belongs to the NiCoT transporter (TC 2.A.52) family.</text>
</comment>
<dbReference type="Pfam" id="PF03824">
    <property type="entry name" value="NicO"/>
    <property type="match status" value="1"/>
</dbReference>
<dbReference type="PANTHER" id="PTHR31611:SF0">
    <property type="entry name" value="HIGH-AFFINITY NICKEL TRANSPORT PROTEIN NIC1"/>
    <property type="match status" value="1"/>
</dbReference>
<evidence type="ECO:0000313" key="9">
    <source>
        <dbReference type="EMBL" id="MFI5677248.1"/>
    </source>
</evidence>
<keyword evidence="4" id="KW-0533">Nickel</keyword>
<feature type="transmembrane region" description="Helical" evidence="8">
    <location>
        <begin position="287"/>
        <end position="313"/>
    </location>
</feature>
<keyword evidence="5 8" id="KW-0812">Transmembrane</keyword>
<evidence type="ECO:0000256" key="6">
    <source>
        <dbReference type="ARBA" id="ARBA00022989"/>
    </source>
</evidence>
<evidence type="ECO:0000256" key="7">
    <source>
        <dbReference type="ARBA" id="ARBA00023136"/>
    </source>
</evidence>